<feature type="compositionally biased region" description="Basic residues" evidence="1">
    <location>
        <begin position="46"/>
        <end position="56"/>
    </location>
</feature>
<proteinExistence type="predicted"/>
<dbReference type="Proteomes" id="UP000242770">
    <property type="component" value="Unassembled WGS sequence"/>
</dbReference>
<evidence type="ECO:0000313" key="3">
    <source>
        <dbReference type="Proteomes" id="UP000242770"/>
    </source>
</evidence>
<reference evidence="3" key="1">
    <citation type="submission" date="2014-06" db="EMBL/GenBank/DDBJ databases">
        <authorList>
            <person name="Berkman P.J."/>
        </authorList>
    </citation>
    <scope>NUCLEOTIDE SEQUENCE [LARGE SCALE GENOMIC DNA]</scope>
</reference>
<evidence type="ECO:0008006" key="4">
    <source>
        <dbReference type="Google" id="ProtNLM"/>
    </source>
</evidence>
<dbReference type="AlphaFoldDB" id="A0A0F7S7K5"/>
<organism evidence="2 3">
    <name type="scientific">Sporisorium scitamineum</name>
    <dbReference type="NCBI Taxonomy" id="49012"/>
    <lineage>
        <taxon>Eukaryota</taxon>
        <taxon>Fungi</taxon>
        <taxon>Dikarya</taxon>
        <taxon>Basidiomycota</taxon>
        <taxon>Ustilaginomycotina</taxon>
        <taxon>Ustilaginomycetes</taxon>
        <taxon>Ustilaginales</taxon>
        <taxon>Ustilaginaceae</taxon>
        <taxon>Sporisorium</taxon>
    </lineage>
</organism>
<feature type="region of interest" description="Disordered" evidence="1">
    <location>
        <begin position="1"/>
        <end position="57"/>
    </location>
</feature>
<keyword evidence="3" id="KW-1185">Reference proteome</keyword>
<protein>
    <recommendedName>
        <fullName evidence="4">Stress-associated endoplasmic reticulum protein</fullName>
    </recommendedName>
</protein>
<accession>A0A0F7S7K5</accession>
<dbReference type="EMBL" id="CCFA01001492">
    <property type="protein sequence ID" value="CDW97289.1"/>
    <property type="molecule type" value="Genomic_DNA"/>
</dbReference>
<evidence type="ECO:0000256" key="1">
    <source>
        <dbReference type="SAM" id="MobiDB-lite"/>
    </source>
</evidence>
<sequence>MPSFKDIKAKNAQFAATARENAGKPRIRNTASTDGEDASFEAKQAAAKRGRTNVRPARKDRNAVASKGQLGGSLRNNKLALGLIVFVVVGGAGEAVMKETKEKQRMILTPDNVFIGTVFFELMRLFL</sequence>
<evidence type="ECO:0000313" key="2">
    <source>
        <dbReference type="EMBL" id="CDW97289.1"/>
    </source>
</evidence>
<name>A0A0F7S7K5_9BASI</name>
<gene>
    <name evidence="2" type="primary">SSCI27750.1</name>
</gene>